<dbReference type="GO" id="GO:0005886">
    <property type="term" value="C:plasma membrane"/>
    <property type="evidence" value="ECO:0007669"/>
    <property type="project" value="TreeGrafter"/>
</dbReference>
<dbReference type="STRING" id="418495.SAMN05216215_1001271"/>
<dbReference type="Gene3D" id="1.20.120.520">
    <property type="entry name" value="nmb1532 protein domain like"/>
    <property type="match status" value="1"/>
</dbReference>
<gene>
    <name evidence="5" type="ORF">SAMN05216215_1001271</name>
</gene>
<evidence type="ECO:0000256" key="3">
    <source>
        <dbReference type="SAM" id="MobiDB-lite"/>
    </source>
</evidence>
<dbReference type="EMBL" id="FNOK01000001">
    <property type="protein sequence ID" value="SDW13817.1"/>
    <property type="molecule type" value="Genomic_DNA"/>
</dbReference>
<dbReference type="PANTHER" id="PTHR39428">
    <property type="entry name" value="F420H(2)-DEPENDENT QUINONE REDUCTASE RV1261C"/>
    <property type="match status" value="1"/>
</dbReference>
<dbReference type="Pfam" id="PF04075">
    <property type="entry name" value="F420H2_quin_red"/>
    <property type="match status" value="1"/>
</dbReference>
<proteinExistence type="inferred from homology"/>
<name>A0A1H2R355_9PSEU</name>
<dbReference type="Gene3D" id="2.30.110.10">
    <property type="entry name" value="Electron Transport, Fmn-binding Protein, Chain A"/>
    <property type="match status" value="1"/>
</dbReference>
<dbReference type="CDD" id="cd12108">
    <property type="entry name" value="Hr-like"/>
    <property type="match status" value="1"/>
</dbReference>
<reference evidence="6" key="1">
    <citation type="submission" date="2016-10" db="EMBL/GenBank/DDBJ databases">
        <authorList>
            <person name="Varghese N."/>
            <person name="Submissions S."/>
        </authorList>
    </citation>
    <scope>NUCLEOTIDE SEQUENCE [LARGE SCALE GENOMIC DNA]</scope>
    <source>
        <strain evidence="6">CGMCC 4.3530</strain>
    </source>
</reference>
<accession>A0A1H2R355</accession>
<dbReference type="SUPFAM" id="SSF50475">
    <property type="entry name" value="FMN-binding split barrel"/>
    <property type="match status" value="1"/>
</dbReference>
<feature type="region of interest" description="Disordered" evidence="3">
    <location>
        <begin position="149"/>
        <end position="170"/>
    </location>
</feature>
<dbReference type="InterPro" id="IPR012312">
    <property type="entry name" value="Hemerythrin-like"/>
</dbReference>
<organism evidence="5 6">
    <name type="scientific">Saccharopolyspora shandongensis</name>
    <dbReference type="NCBI Taxonomy" id="418495"/>
    <lineage>
        <taxon>Bacteria</taxon>
        <taxon>Bacillati</taxon>
        <taxon>Actinomycetota</taxon>
        <taxon>Actinomycetes</taxon>
        <taxon>Pseudonocardiales</taxon>
        <taxon>Pseudonocardiaceae</taxon>
        <taxon>Saccharopolyspora</taxon>
    </lineage>
</organism>
<evidence type="ECO:0000256" key="2">
    <source>
        <dbReference type="ARBA" id="ARBA00049106"/>
    </source>
</evidence>
<dbReference type="InterPro" id="IPR004378">
    <property type="entry name" value="F420H2_quin_Rdtase"/>
</dbReference>
<evidence type="ECO:0000256" key="1">
    <source>
        <dbReference type="ARBA" id="ARBA00008710"/>
    </source>
</evidence>
<comment type="similarity">
    <text evidence="1">Belongs to the F420H(2)-dependent quinone reductase family.</text>
</comment>
<dbReference type="PANTHER" id="PTHR39428:SF1">
    <property type="entry name" value="F420H(2)-DEPENDENT QUINONE REDUCTASE RV1261C"/>
    <property type="match status" value="1"/>
</dbReference>
<dbReference type="OrthoDB" id="8225825at2"/>
<protein>
    <submittedName>
        <fullName evidence="5">Deazaflavin-dependent oxidoreductase, nitroreductase family</fullName>
    </submittedName>
</protein>
<sequence length="328" mass="36030">MTDEHTDDYANFDAGAFNRQVVEEFRQNNGKLSGWMEGWSLVVLTTIGAKSGRRREGPVGYFEVDGQPLVVASAMGGPKNPAWYHNIAKNPRVTVETGTETYEAIATITTGAERDALFAGVVAQDSGMGEYQEKTTRVLPVITLRRTDAEPIAGAEPEPAAESTSDSGTDRVRGLGDFLVEGHDWLRKELTELRAQVDEIIAGDADGATLERAKPGLAEQMRAHCLEFCAAVKEHHTGEDMGAFPMLAQQYPELAPDLEKLGEEHKVVARLQDEIRQLVEGYVPGKSDPVQLRERLEVLASDLEEHFVYEERTVVDALNKMGPAPNIL</sequence>
<dbReference type="GO" id="GO:0070967">
    <property type="term" value="F:coenzyme F420 binding"/>
    <property type="evidence" value="ECO:0007669"/>
    <property type="project" value="TreeGrafter"/>
</dbReference>
<dbReference type="RefSeq" id="WP_093260335.1">
    <property type="nucleotide sequence ID" value="NZ_FNOK01000001.1"/>
</dbReference>
<comment type="catalytic activity">
    <reaction evidence="2">
        <text>oxidized coenzyme F420-(gamma-L-Glu)(n) + a quinol + H(+) = reduced coenzyme F420-(gamma-L-Glu)(n) + a quinone</text>
        <dbReference type="Rhea" id="RHEA:39663"/>
        <dbReference type="Rhea" id="RHEA-COMP:12939"/>
        <dbReference type="Rhea" id="RHEA-COMP:14378"/>
        <dbReference type="ChEBI" id="CHEBI:15378"/>
        <dbReference type="ChEBI" id="CHEBI:24646"/>
        <dbReference type="ChEBI" id="CHEBI:132124"/>
        <dbReference type="ChEBI" id="CHEBI:133980"/>
        <dbReference type="ChEBI" id="CHEBI:139511"/>
    </reaction>
</comment>
<evidence type="ECO:0000313" key="5">
    <source>
        <dbReference type="EMBL" id="SDW13817.1"/>
    </source>
</evidence>
<feature type="domain" description="Hemerythrin-like" evidence="4">
    <location>
        <begin position="177"/>
        <end position="317"/>
    </location>
</feature>
<dbReference type="Pfam" id="PF01814">
    <property type="entry name" value="Hemerythrin"/>
    <property type="match status" value="1"/>
</dbReference>
<evidence type="ECO:0000259" key="4">
    <source>
        <dbReference type="Pfam" id="PF01814"/>
    </source>
</evidence>
<evidence type="ECO:0000313" key="6">
    <source>
        <dbReference type="Proteomes" id="UP000199529"/>
    </source>
</evidence>
<feature type="compositionally biased region" description="Low complexity" evidence="3">
    <location>
        <begin position="150"/>
        <end position="162"/>
    </location>
</feature>
<dbReference type="NCBIfam" id="TIGR00026">
    <property type="entry name" value="hi_GC_TIGR00026"/>
    <property type="match status" value="1"/>
</dbReference>
<dbReference type="GO" id="GO:0016491">
    <property type="term" value="F:oxidoreductase activity"/>
    <property type="evidence" value="ECO:0007669"/>
    <property type="project" value="InterPro"/>
</dbReference>
<dbReference type="InterPro" id="IPR012349">
    <property type="entry name" value="Split_barrel_FMN-bd"/>
</dbReference>
<dbReference type="AlphaFoldDB" id="A0A1H2R355"/>
<keyword evidence="6" id="KW-1185">Reference proteome</keyword>
<dbReference type="Proteomes" id="UP000199529">
    <property type="component" value="Unassembled WGS sequence"/>
</dbReference>